<reference evidence="15" key="1">
    <citation type="submission" date="2021-07" db="EMBL/GenBank/DDBJ databases">
        <authorList>
            <person name="Branca A.L. A."/>
        </authorList>
    </citation>
    <scope>NUCLEOTIDE SEQUENCE</scope>
</reference>
<dbReference type="InterPro" id="IPR001382">
    <property type="entry name" value="Glyco_hydro_47"/>
</dbReference>
<keyword evidence="14" id="KW-0472">Membrane</keyword>
<comment type="catalytic activity">
    <reaction evidence="9">
        <text>N(4)-(alpha-D-Man-(1-&gt;2)-alpha-D-Man-(1-&gt;2)-alpha-D-Man-(1-&gt;3)-[alpha-D-Man-(1-&gt;2)-alpha-D-Man-(1-&gt;3)-[alpha-D-Man-(1-&gt;2)-alpha-D-Man-(1-&gt;6)]-alpha-D-Man-(1-&gt;6)]-beta-D-Man-(1-&gt;4)-beta-D-GlcNAc-(1-&gt;4)-beta-D-GlcNAc)-L-asparaginyl-[protein] (N-glucan mannose isomer 9A1,2,3B1,2,3) + 4 H2O = N(4)-(alpha-D-Man-(1-&gt;3)-[alpha-D-Man-(1-&gt;3)-[alpha-D-Man-(1-&gt;6)]-alpha-D-Man-(1-&gt;6)]-beta-D-Man-(1-&gt;4)-beta-D-GlcNAc-(1-&gt;4)-beta-D-GlcNAc)-L-asparaginyl-[protein] (N-glucan mannose isomer 5A1,2) + 4 beta-D-mannose</text>
        <dbReference type="Rhea" id="RHEA:56008"/>
        <dbReference type="Rhea" id="RHEA-COMP:14356"/>
        <dbReference type="Rhea" id="RHEA-COMP:14367"/>
        <dbReference type="ChEBI" id="CHEBI:15377"/>
        <dbReference type="ChEBI" id="CHEBI:28563"/>
        <dbReference type="ChEBI" id="CHEBI:59087"/>
        <dbReference type="ChEBI" id="CHEBI:139493"/>
        <dbReference type="EC" id="3.2.1.113"/>
    </reaction>
</comment>
<evidence type="ECO:0000256" key="5">
    <source>
        <dbReference type="ARBA" id="ARBA00022801"/>
    </source>
</evidence>
<dbReference type="PANTHER" id="PTHR11742:SF55">
    <property type="entry name" value="ENDOPLASMIC RETICULUM MANNOSYL-OLIGOSACCHARIDE 1,2-ALPHA-MANNOSIDASE"/>
    <property type="match status" value="1"/>
</dbReference>
<evidence type="ECO:0000256" key="12">
    <source>
        <dbReference type="PIRSR" id="PIRSR601382-3"/>
    </source>
</evidence>
<accession>A0A9W4ND78</accession>
<dbReference type="GO" id="GO:0004571">
    <property type="term" value="F:mannosyl-oligosaccharide 1,2-alpha-mannosidase activity"/>
    <property type="evidence" value="ECO:0007669"/>
    <property type="project" value="UniProtKB-EC"/>
</dbReference>
<dbReference type="GO" id="GO:0005783">
    <property type="term" value="C:endoplasmic reticulum"/>
    <property type="evidence" value="ECO:0007669"/>
    <property type="project" value="TreeGrafter"/>
</dbReference>
<feature type="active site" description="Proton donor" evidence="10">
    <location>
        <position position="486"/>
    </location>
</feature>
<keyword evidence="13" id="KW-0326">Glycosidase</keyword>
<dbReference type="AlphaFoldDB" id="A0A9W4ND78"/>
<dbReference type="InterPro" id="IPR050749">
    <property type="entry name" value="Glycosyl_Hydrolase_47"/>
</dbReference>
<evidence type="ECO:0000313" key="15">
    <source>
        <dbReference type="EMBL" id="CAG8341699.1"/>
    </source>
</evidence>
<dbReference type="SUPFAM" id="SSF48225">
    <property type="entry name" value="Seven-hairpin glycosidases"/>
    <property type="match status" value="1"/>
</dbReference>
<feature type="active site" evidence="10">
    <location>
        <position position="362"/>
    </location>
</feature>
<evidence type="ECO:0000256" key="4">
    <source>
        <dbReference type="ARBA" id="ARBA00022723"/>
    </source>
</evidence>
<dbReference type="EC" id="3.2.1.-" evidence="13"/>
<dbReference type="OrthoDB" id="7984201at2759"/>
<organism evidence="15 16">
    <name type="scientific">Penicillium salamii</name>
    <dbReference type="NCBI Taxonomy" id="1612424"/>
    <lineage>
        <taxon>Eukaryota</taxon>
        <taxon>Fungi</taxon>
        <taxon>Dikarya</taxon>
        <taxon>Ascomycota</taxon>
        <taxon>Pezizomycotina</taxon>
        <taxon>Eurotiomycetes</taxon>
        <taxon>Eurotiomycetidae</taxon>
        <taxon>Eurotiales</taxon>
        <taxon>Aspergillaceae</taxon>
        <taxon>Penicillium</taxon>
    </lineage>
</organism>
<evidence type="ECO:0000256" key="1">
    <source>
        <dbReference type="ARBA" id="ARBA00001913"/>
    </source>
</evidence>
<dbReference type="GO" id="GO:0036503">
    <property type="term" value="P:ERAD pathway"/>
    <property type="evidence" value="ECO:0007669"/>
    <property type="project" value="UniProtKB-ARBA"/>
</dbReference>
<feature type="transmembrane region" description="Helical" evidence="14">
    <location>
        <begin position="74"/>
        <end position="93"/>
    </location>
</feature>
<evidence type="ECO:0000256" key="9">
    <source>
        <dbReference type="ARBA" id="ARBA00048605"/>
    </source>
</evidence>
<evidence type="ECO:0000256" key="13">
    <source>
        <dbReference type="RuleBase" id="RU361193"/>
    </source>
</evidence>
<dbReference type="EMBL" id="CAJVPD010000111">
    <property type="protein sequence ID" value="CAG8341699.1"/>
    <property type="molecule type" value="Genomic_DNA"/>
</dbReference>
<keyword evidence="7 12" id="KW-1015">Disulfide bond</keyword>
<dbReference type="InterPro" id="IPR036026">
    <property type="entry name" value="Seven-hairpin_glycosidases"/>
</dbReference>
<evidence type="ECO:0000256" key="6">
    <source>
        <dbReference type="ARBA" id="ARBA00022837"/>
    </source>
</evidence>
<feature type="active site" description="Proton donor" evidence="10">
    <location>
        <position position="213"/>
    </location>
</feature>
<evidence type="ECO:0000256" key="2">
    <source>
        <dbReference type="ARBA" id="ARBA00004922"/>
    </source>
</evidence>
<dbReference type="Proteomes" id="UP001152592">
    <property type="component" value="Unassembled WGS sequence"/>
</dbReference>
<dbReference type="PANTHER" id="PTHR11742">
    <property type="entry name" value="MANNOSYL-OLIGOSACCHARIDE ALPHA-1,2-MANNOSIDASE-RELATED"/>
    <property type="match status" value="1"/>
</dbReference>
<keyword evidence="5 13" id="KW-0378">Hydrolase</keyword>
<evidence type="ECO:0000313" key="16">
    <source>
        <dbReference type="Proteomes" id="UP001152592"/>
    </source>
</evidence>
<evidence type="ECO:0000256" key="14">
    <source>
        <dbReference type="SAM" id="Phobius"/>
    </source>
</evidence>
<comment type="caution">
    <text evidence="15">The sequence shown here is derived from an EMBL/GenBank/DDBJ whole genome shotgun (WGS) entry which is preliminary data.</text>
</comment>
<feature type="disulfide bond" evidence="12">
    <location>
        <begin position="429"/>
        <end position="472"/>
    </location>
</feature>
<name>A0A9W4ND78_9EURO</name>
<evidence type="ECO:0000256" key="7">
    <source>
        <dbReference type="ARBA" id="ARBA00023157"/>
    </source>
</evidence>
<dbReference type="GO" id="GO:0016020">
    <property type="term" value="C:membrane"/>
    <property type="evidence" value="ECO:0007669"/>
    <property type="project" value="InterPro"/>
</dbReference>
<dbReference type="PRINTS" id="PR00747">
    <property type="entry name" value="GLYHDRLASE47"/>
</dbReference>
<proteinExistence type="inferred from homology"/>
<dbReference type="InterPro" id="IPR012341">
    <property type="entry name" value="6hp_glycosidase-like_sf"/>
</dbReference>
<evidence type="ECO:0000256" key="3">
    <source>
        <dbReference type="ARBA" id="ARBA00007658"/>
    </source>
</evidence>
<comment type="pathway">
    <text evidence="2">Protein modification; protein glycosylation.</text>
</comment>
<comment type="cofactor">
    <cofactor evidence="1 11">
        <name>Ca(2+)</name>
        <dbReference type="ChEBI" id="CHEBI:29108"/>
    </cofactor>
</comment>
<keyword evidence="4 11" id="KW-0479">Metal-binding</keyword>
<feature type="binding site" evidence="11">
    <location>
        <position position="655"/>
    </location>
    <ligand>
        <name>Ca(2+)</name>
        <dbReference type="ChEBI" id="CHEBI:29108"/>
    </ligand>
</feature>
<dbReference type="GO" id="GO:0005975">
    <property type="term" value="P:carbohydrate metabolic process"/>
    <property type="evidence" value="ECO:0007669"/>
    <property type="project" value="InterPro"/>
</dbReference>
<comment type="similarity">
    <text evidence="3 13">Belongs to the glycosyl hydrolase 47 family.</text>
</comment>
<keyword evidence="6 11" id="KW-0106">Calcium</keyword>
<dbReference type="Pfam" id="PF01532">
    <property type="entry name" value="Glyco_hydro_47"/>
    <property type="match status" value="1"/>
</dbReference>
<sequence length="679" mass="78113">MAYQPSRSPFAPAQQESFYQNSRNGLRGYGLSNQPIPLSNKVNGYFEKDRTLPLYKDKPFFQPRRTGPRRRWRPFCYILLGCSMVFLLYYNFYLTTWSGLQSNDRGVELWKWAQTLEDEKSSESSDWAERREKVRDAFIVSWEGYEQNAWGYDQYRPVSNVNQESTSGGLGWMIVDSLDTLMIMNLTSKVHRARQWISTSLQYDQDREVNTFETSIRMLGGLLSAHHLSTQYPNLAPLNDDDFGAAGEDLYIEKAADLAERLLGAFDSPSGIPWSNVNLNTSEGVVVHFDEGATPISEAGSLQLEFKYLAKLTGEAEYWEKVEKTMQLVDLQQPQDGLVRSAIHPDTGHFKGDSISLGNKADSYYEYLIKQYLQTSQTEPVYKEMWDEALQGIRKHLISFTKNSQLMVLGERPQGLDQELSPRMDHLICFMPGTIALGATGGQPLSKARKTTDWSQQREEEILIARELMKTCWAMHQATATGLAAEISYFVLDDPPLTMADKYPALTKSKPEILRGISKPLESQRDGSESWRSDIDIRRNDRHNLQRPETIESLVYMYRITGDEIYREWGWDIFKSFIRHTAVVEKKSVSRLPTSSAKEPVFRIKGFTSLGNADAVPPYKRDNMESYWMAETLKYFYLLFSDREFISLEDHVFNTEAHPFPRFKPSGELKTGWERKLKT</sequence>
<evidence type="ECO:0000256" key="8">
    <source>
        <dbReference type="ARBA" id="ARBA00047669"/>
    </source>
</evidence>
<feature type="active site" evidence="10">
    <location>
        <position position="549"/>
    </location>
</feature>
<evidence type="ECO:0000256" key="10">
    <source>
        <dbReference type="PIRSR" id="PIRSR601382-1"/>
    </source>
</evidence>
<keyword evidence="14" id="KW-1133">Transmembrane helix</keyword>
<dbReference type="GO" id="GO:0005509">
    <property type="term" value="F:calcium ion binding"/>
    <property type="evidence" value="ECO:0007669"/>
    <property type="project" value="InterPro"/>
</dbReference>
<comment type="catalytic activity">
    <reaction evidence="8">
        <text>N(4)-(alpha-D-Man-(1-&gt;2)-alpha-D-Man-(1-&gt;2)-alpha-D-Man-(1-&gt;3)-[alpha-D-Man-(1-&gt;3)-[alpha-D-Man-(1-&gt;2)-alpha-D-Man-(1-&gt;6)]-alpha-D-Man-(1-&gt;6)]-beta-D-Man-(1-&gt;4)-beta-D-GlcNAc-(1-&gt;4)-beta-D-GlcNAc)-L-asparaginyl-[protein] (N-glucan mannose isomer 8A1,2,3B1,3) + 3 H2O = N(4)-(alpha-D-Man-(1-&gt;3)-[alpha-D-Man-(1-&gt;3)-[alpha-D-Man-(1-&gt;6)]-alpha-D-Man-(1-&gt;6)]-beta-D-Man-(1-&gt;4)-beta-D-GlcNAc-(1-&gt;4)-beta-D-GlcNAc)-L-asparaginyl-[protein] (N-glucan mannose isomer 5A1,2) + 3 beta-D-mannose</text>
        <dbReference type="Rhea" id="RHEA:56028"/>
        <dbReference type="Rhea" id="RHEA-COMP:14358"/>
        <dbReference type="Rhea" id="RHEA-COMP:14367"/>
        <dbReference type="ChEBI" id="CHEBI:15377"/>
        <dbReference type="ChEBI" id="CHEBI:28563"/>
        <dbReference type="ChEBI" id="CHEBI:59087"/>
        <dbReference type="ChEBI" id="CHEBI:60628"/>
        <dbReference type="EC" id="3.2.1.113"/>
    </reaction>
</comment>
<evidence type="ECO:0000256" key="11">
    <source>
        <dbReference type="PIRSR" id="PIRSR601382-2"/>
    </source>
</evidence>
<gene>
    <name evidence="15" type="ORF">PSALAMII_LOCUS2840</name>
</gene>
<protein>
    <recommendedName>
        <fullName evidence="13">alpha-1,2-Mannosidase</fullName>
        <ecNumber evidence="13">3.2.1.-</ecNumber>
    </recommendedName>
</protein>
<keyword evidence="14" id="KW-0812">Transmembrane</keyword>
<dbReference type="Gene3D" id="1.50.10.10">
    <property type="match status" value="1"/>
</dbReference>